<dbReference type="SMART" id="SM00408">
    <property type="entry name" value="IGc2"/>
    <property type="match status" value="1"/>
</dbReference>
<dbReference type="GO" id="GO:0007166">
    <property type="term" value="P:cell surface receptor signaling pathway"/>
    <property type="evidence" value="ECO:0007669"/>
    <property type="project" value="TreeGrafter"/>
</dbReference>
<dbReference type="InterPro" id="IPR003599">
    <property type="entry name" value="Ig_sub"/>
</dbReference>
<name>A0AAD6FT15_9TELE</name>
<reference evidence="6" key="1">
    <citation type="submission" date="2022-11" db="EMBL/GenBank/DDBJ databases">
        <title>Chromosome-level genome of Pogonophryne albipinna.</title>
        <authorList>
            <person name="Jo E."/>
        </authorList>
    </citation>
    <scope>NUCLEOTIDE SEQUENCE</scope>
    <source>
        <strain evidence="6">SGF0006</strain>
        <tissue evidence="6">Muscle</tissue>
    </source>
</reference>
<dbReference type="AlphaFoldDB" id="A0AAD6FT15"/>
<gene>
    <name evidence="6" type="ORF">JOQ06_013305</name>
</gene>
<dbReference type="InterPro" id="IPR003598">
    <property type="entry name" value="Ig_sub2"/>
</dbReference>
<dbReference type="SUPFAM" id="SSF48726">
    <property type="entry name" value="Immunoglobulin"/>
    <property type="match status" value="2"/>
</dbReference>
<dbReference type="InterPro" id="IPR050488">
    <property type="entry name" value="Ig_Fc_receptor"/>
</dbReference>
<feature type="domain" description="Ig-like" evidence="5">
    <location>
        <begin position="406"/>
        <end position="489"/>
    </location>
</feature>
<feature type="domain" description="Ig-like" evidence="5">
    <location>
        <begin position="499"/>
        <end position="584"/>
    </location>
</feature>
<evidence type="ECO:0000256" key="3">
    <source>
        <dbReference type="ARBA" id="ARBA00023180"/>
    </source>
</evidence>
<organism evidence="6 7">
    <name type="scientific">Pogonophryne albipinna</name>
    <dbReference type="NCBI Taxonomy" id="1090488"/>
    <lineage>
        <taxon>Eukaryota</taxon>
        <taxon>Metazoa</taxon>
        <taxon>Chordata</taxon>
        <taxon>Craniata</taxon>
        <taxon>Vertebrata</taxon>
        <taxon>Euteleostomi</taxon>
        <taxon>Actinopterygii</taxon>
        <taxon>Neopterygii</taxon>
        <taxon>Teleostei</taxon>
        <taxon>Neoteleostei</taxon>
        <taxon>Acanthomorphata</taxon>
        <taxon>Eupercaria</taxon>
        <taxon>Perciformes</taxon>
        <taxon>Notothenioidei</taxon>
        <taxon>Pogonophryne</taxon>
    </lineage>
</organism>
<dbReference type="InterPro" id="IPR007110">
    <property type="entry name" value="Ig-like_dom"/>
</dbReference>
<dbReference type="PROSITE" id="PS50835">
    <property type="entry name" value="IG_LIKE"/>
    <property type="match status" value="3"/>
</dbReference>
<dbReference type="CDD" id="cd00096">
    <property type="entry name" value="Ig"/>
    <property type="match status" value="1"/>
</dbReference>
<dbReference type="GO" id="GO:0006955">
    <property type="term" value="P:immune response"/>
    <property type="evidence" value="ECO:0007669"/>
    <property type="project" value="TreeGrafter"/>
</dbReference>
<dbReference type="PANTHER" id="PTHR11481">
    <property type="entry name" value="IMMUNOGLOBULIN FC RECEPTOR"/>
    <property type="match status" value="1"/>
</dbReference>
<sequence length="777" mass="86369">MMLVGGGRVRGSEVVMGPPGALYVSQIFKIRDITLSIEPAPDVTRDTNVTLRCQAAVSSSGQEALSREYRIYKDGNTIYSKNTSTSEDLLYPLSEARVSNSGKYKCKISIEQQDMTSRAEKLTVAGLSKPLLHINKGVVSEGEEVTATCTAPGETGSFFFYFYEDSKEIQEKQVNSNQAEARLHFSSTGYHKIHCGYTVLVTPESFKSKESLSVTVSVKELPIVAVLEIFPKSKIYEGDKLDIFCSVKNDPRSSESINLYLSQGSQLLSSGYSTVNHSMVALAKDPGEFECRLEMGNVRKFDTKAVSVTELFSVPTLTMYPAEVFQREYMTLNCRSESSASERLGRDELTYTLDPTESPLISKVNGVFSVKALLYDFNYTCVAKAKEIVKRSETLTVRPKVAVSTPKISVVGRVVIGQSFKILCQSDIGSLPINYTLLWGYDQLNITTVKEPFQQALFTVTVRKSDEISKYMCEARNGQKEAPLSKRLNATVIVPLTNPILTVLPHLPEISEGDHLYLICGVNGTPPVTFKWYRVGNEHPLYTITTHMNNTNYRVSALSKEHSGMYYCEAINHANILVRSDLVTIEVRLALWKKVLIGGFYAAPLYDGTEGRVTNGARDSVASLPVDISNRSSYMRVEGAAVSVWSERRPEEANDEESSMVSNEPDVEYTEVVHPRPLDPARVPPKKGTDTVYSELQNSPHGATDHHDYLRDSKQRGKRPSKFPDKNKGIWAGARLTSLSPHQISRGSVEYAELNSEQPGINHFPPEINHHQELPVD</sequence>
<dbReference type="InterPro" id="IPR013783">
    <property type="entry name" value="Ig-like_fold"/>
</dbReference>
<evidence type="ECO:0000313" key="6">
    <source>
        <dbReference type="EMBL" id="KAJ4944765.1"/>
    </source>
</evidence>
<feature type="compositionally biased region" description="Polar residues" evidence="4">
    <location>
        <begin position="691"/>
        <end position="701"/>
    </location>
</feature>
<dbReference type="GO" id="GO:0004888">
    <property type="term" value="F:transmembrane signaling receptor activity"/>
    <property type="evidence" value="ECO:0007669"/>
    <property type="project" value="TreeGrafter"/>
</dbReference>
<keyword evidence="1" id="KW-0732">Signal</keyword>
<accession>A0AAD6FT15</accession>
<dbReference type="EMBL" id="JAPTMU010000004">
    <property type="protein sequence ID" value="KAJ4944765.1"/>
    <property type="molecule type" value="Genomic_DNA"/>
</dbReference>
<protein>
    <recommendedName>
        <fullName evidence="5">Ig-like domain-containing protein</fullName>
    </recommendedName>
</protein>
<dbReference type="InterPro" id="IPR036179">
    <property type="entry name" value="Ig-like_dom_sf"/>
</dbReference>
<evidence type="ECO:0000256" key="1">
    <source>
        <dbReference type="ARBA" id="ARBA00022729"/>
    </source>
</evidence>
<dbReference type="Pfam" id="PF17736">
    <property type="entry name" value="Ig_C17orf99"/>
    <property type="match status" value="1"/>
</dbReference>
<dbReference type="Proteomes" id="UP001219934">
    <property type="component" value="Unassembled WGS sequence"/>
</dbReference>
<evidence type="ECO:0000256" key="4">
    <source>
        <dbReference type="SAM" id="MobiDB-lite"/>
    </source>
</evidence>
<evidence type="ECO:0000259" key="5">
    <source>
        <dbReference type="PROSITE" id="PS50835"/>
    </source>
</evidence>
<dbReference type="InterPro" id="IPR040878">
    <property type="entry name" value="IL-40-like_Ig"/>
</dbReference>
<feature type="region of interest" description="Disordered" evidence="4">
    <location>
        <begin position="756"/>
        <end position="777"/>
    </location>
</feature>
<evidence type="ECO:0000256" key="2">
    <source>
        <dbReference type="ARBA" id="ARBA00023157"/>
    </source>
</evidence>
<dbReference type="Pfam" id="PF13895">
    <property type="entry name" value="Ig_2"/>
    <property type="match status" value="2"/>
</dbReference>
<dbReference type="PANTHER" id="PTHR11481:SF125">
    <property type="entry name" value="PLATELET ENDOTHELIAL CELL ADHESION MOLECULE-LIKE ISOFORM X1"/>
    <property type="match status" value="1"/>
</dbReference>
<keyword evidence="3" id="KW-0325">Glycoprotein</keyword>
<feature type="region of interest" description="Disordered" evidence="4">
    <location>
        <begin position="647"/>
        <end position="729"/>
    </location>
</feature>
<keyword evidence="2" id="KW-1015">Disulfide bond</keyword>
<dbReference type="SMART" id="SM00409">
    <property type="entry name" value="IG"/>
    <property type="match status" value="4"/>
</dbReference>
<feature type="compositionally biased region" description="Basic and acidic residues" evidence="4">
    <location>
        <begin position="768"/>
        <end position="777"/>
    </location>
</feature>
<evidence type="ECO:0000313" key="7">
    <source>
        <dbReference type="Proteomes" id="UP001219934"/>
    </source>
</evidence>
<proteinExistence type="predicted"/>
<dbReference type="GO" id="GO:0098742">
    <property type="term" value="P:cell-cell adhesion via plasma-membrane adhesion molecules"/>
    <property type="evidence" value="ECO:0007669"/>
    <property type="project" value="TreeGrafter"/>
</dbReference>
<keyword evidence="7" id="KW-1185">Reference proteome</keyword>
<feature type="compositionally biased region" description="Basic and acidic residues" evidence="4">
    <location>
        <begin position="703"/>
        <end position="715"/>
    </location>
</feature>
<comment type="caution">
    <text evidence="6">The sequence shown here is derived from an EMBL/GenBank/DDBJ whole genome shotgun (WGS) entry which is preliminary data.</text>
</comment>
<dbReference type="Gene3D" id="2.60.40.10">
    <property type="entry name" value="Immunoglobulins"/>
    <property type="match status" value="3"/>
</dbReference>
<dbReference type="GO" id="GO:0009897">
    <property type="term" value="C:external side of plasma membrane"/>
    <property type="evidence" value="ECO:0007669"/>
    <property type="project" value="TreeGrafter"/>
</dbReference>
<feature type="domain" description="Ig-like" evidence="5">
    <location>
        <begin position="222"/>
        <end position="307"/>
    </location>
</feature>